<evidence type="ECO:0008006" key="5">
    <source>
        <dbReference type="Google" id="ProtNLM"/>
    </source>
</evidence>
<evidence type="ECO:0000313" key="4">
    <source>
        <dbReference type="Proteomes" id="UP000538929"/>
    </source>
</evidence>
<dbReference type="AlphaFoldDB" id="A0A7W3TH76"/>
<feature type="compositionally biased region" description="Basic residues" evidence="1">
    <location>
        <begin position="1"/>
        <end position="11"/>
    </location>
</feature>
<dbReference type="RefSeq" id="WP_182607997.1">
    <property type="nucleotide sequence ID" value="NZ_VKHT01001058.1"/>
</dbReference>
<protein>
    <recommendedName>
        <fullName evidence="5">Secreted protein</fullName>
    </recommendedName>
</protein>
<dbReference type="Proteomes" id="UP000538929">
    <property type="component" value="Unassembled WGS sequence"/>
</dbReference>
<reference evidence="4" key="1">
    <citation type="submission" date="2019-10" db="EMBL/GenBank/DDBJ databases">
        <title>Streptomyces sp. nov., a novel actinobacterium isolated from alkaline environment.</title>
        <authorList>
            <person name="Golinska P."/>
        </authorList>
    </citation>
    <scope>NUCLEOTIDE SEQUENCE [LARGE SCALE GENOMIC DNA]</scope>
    <source>
        <strain evidence="4">DSM 42118</strain>
    </source>
</reference>
<comment type="caution">
    <text evidence="3">The sequence shown here is derived from an EMBL/GenBank/DDBJ whole genome shotgun (WGS) entry which is preliminary data.</text>
</comment>
<gene>
    <name evidence="3" type="ORF">FNQ90_21960</name>
</gene>
<dbReference type="EMBL" id="VKHT01001058">
    <property type="protein sequence ID" value="MBB0246707.1"/>
    <property type="molecule type" value="Genomic_DNA"/>
</dbReference>
<evidence type="ECO:0000256" key="2">
    <source>
        <dbReference type="SAM" id="Phobius"/>
    </source>
</evidence>
<accession>A0A7W3TH76</accession>
<evidence type="ECO:0000313" key="3">
    <source>
        <dbReference type="EMBL" id="MBB0246707.1"/>
    </source>
</evidence>
<keyword evidence="2" id="KW-0472">Membrane</keyword>
<keyword evidence="2" id="KW-0812">Transmembrane</keyword>
<organism evidence="3 4">
    <name type="scientific">Streptomyces alkaliphilus</name>
    <dbReference type="NCBI Taxonomy" id="1472722"/>
    <lineage>
        <taxon>Bacteria</taxon>
        <taxon>Bacillati</taxon>
        <taxon>Actinomycetota</taxon>
        <taxon>Actinomycetes</taxon>
        <taxon>Kitasatosporales</taxon>
        <taxon>Streptomycetaceae</taxon>
        <taxon>Streptomyces</taxon>
    </lineage>
</organism>
<feature type="region of interest" description="Disordered" evidence="1">
    <location>
        <begin position="1"/>
        <end position="22"/>
    </location>
</feature>
<keyword evidence="4" id="KW-1185">Reference proteome</keyword>
<proteinExistence type="predicted"/>
<name>A0A7W3TH76_9ACTN</name>
<keyword evidence="2" id="KW-1133">Transmembrane helix</keyword>
<evidence type="ECO:0000256" key="1">
    <source>
        <dbReference type="SAM" id="MobiDB-lite"/>
    </source>
</evidence>
<feature type="transmembrane region" description="Helical" evidence="2">
    <location>
        <begin position="247"/>
        <end position="266"/>
    </location>
</feature>
<feature type="transmembrane region" description="Helical" evidence="2">
    <location>
        <begin position="45"/>
        <end position="63"/>
    </location>
</feature>
<sequence length="469" mass="48892">MTHPVSRRSHAPRADRLAPARHPVPVEAALRLRAAAATEPGRLRAIGAVLVGLILLTGVLTAGEMAERAGAAHDALVSGAPPSADAARIHRSLAEADTTAAMGFLAGGDEPREVREHHERLITDTARLLTAAASHPRPEGGPAAEAAERIDLLNRTLPVYTGLLGTARADNRRGLPLGGAYLRHANSLMQEVMLPAARELQALETERLRADLERASARPMAGPALGAVTLLALVAAHHRHRRRTRRVLNPGLVAGVLAVTVLVGWASTSHAVARASFTAAVGKNMPAVEAVNEAWATVILTRGDESLVLVARGSGGGYAESARQRLEELAGPEGSTGAGLLAHAGDLARDPRGPERLASAREAVSVWREWNAGMLRAEASGEYDRATRLVIGEPGEPEGSRGTAHSGTYARAAGEALRAALDAEQERFDEVAGAGRAALRGPGEGAVPLALLGAAAVVLGIGRRLAEYR</sequence>